<dbReference type="Gene3D" id="3.30.70.260">
    <property type="match status" value="1"/>
</dbReference>
<dbReference type="InterPro" id="IPR027471">
    <property type="entry name" value="YbeD-like_sf"/>
</dbReference>
<dbReference type="Proteomes" id="UP000256514">
    <property type="component" value="Unassembled WGS sequence"/>
</dbReference>
<dbReference type="EMBL" id="NXLT01000001">
    <property type="protein sequence ID" value="RDU68493.1"/>
    <property type="molecule type" value="Genomic_DNA"/>
</dbReference>
<protein>
    <submittedName>
        <fullName evidence="1">DUF493 domain-containing protein</fullName>
    </submittedName>
</protein>
<name>A0A3D8IU13_9HELI</name>
<gene>
    <name evidence="1" type="ORF">CQA54_01420</name>
</gene>
<evidence type="ECO:0000313" key="1">
    <source>
        <dbReference type="EMBL" id="RDU68493.1"/>
    </source>
</evidence>
<dbReference type="Pfam" id="PF04359">
    <property type="entry name" value="DUF493"/>
    <property type="match status" value="1"/>
</dbReference>
<keyword evidence="2" id="KW-1185">Reference proteome</keyword>
<dbReference type="SUPFAM" id="SSF117991">
    <property type="entry name" value="YbeD/HP0495-like"/>
    <property type="match status" value="1"/>
</dbReference>
<comment type="caution">
    <text evidence="1">The sequence shown here is derived from an EMBL/GenBank/DDBJ whole genome shotgun (WGS) entry which is preliminary data.</text>
</comment>
<dbReference type="OrthoDB" id="281538at2"/>
<evidence type="ECO:0000313" key="2">
    <source>
        <dbReference type="Proteomes" id="UP000256514"/>
    </source>
</evidence>
<dbReference type="InterPro" id="IPR007454">
    <property type="entry name" value="UPF0250_YbeD-like"/>
</dbReference>
<accession>A0A3D8IU13</accession>
<dbReference type="RefSeq" id="WP_115570439.1">
    <property type="nucleotide sequence ID" value="NZ_NXLT01000001.1"/>
</dbReference>
<dbReference type="AlphaFoldDB" id="A0A3D8IU13"/>
<sequence length="89" mass="10395">MQHIHNDLEQTPQIIYPTLWEYVVIGRDETQVQNAIFEAINNPYEIIKTRFSNGGKFVSVHIKLEVDSQEERDAIFSTLSKHQHITMVI</sequence>
<proteinExistence type="predicted"/>
<reference evidence="1 2" key="1">
    <citation type="submission" date="2018-04" db="EMBL/GenBank/DDBJ databases">
        <title>Novel Campyloabacter and Helicobacter Species and Strains.</title>
        <authorList>
            <person name="Mannion A.J."/>
            <person name="Shen Z."/>
            <person name="Fox J.G."/>
        </authorList>
    </citation>
    <scope>NUCLEOTIDE SEQUENCE [LARGE SCALE GENOMIC DNA]</scope>
    <source>
        <strain evidence="1 2">MIT 12-6600</strain>
    </source>
</reference>
<organism evidence="1 2">
    <name type="scientific">Helicobacter equorum</name>
    <dbReference type="NCBI Taxonomy" id="361872"/>
    <lineage>
        <taxon>Bacteria</taxon>
        <taxon>Pseudomonadati</taxon>
        <taxon>Campylobacterota</taxon>
        <taxon>Epsilonproteobacteria</taxon>
        <taxon>Campylobacterales</taxon>
        <taxon>Helicobacteraceae</taxon>
        <taxon>Helicobacter</taxon>
    </lineage>
</organism>